<evidence type="ECO:0000313" key="2">
    <source>
        <dbReference type="Proteomes" id="UP000318336"/>
    </source>
</evidence>
<dbReference type="RefSeq" id="WP_142007012.1">
    <property type="nucleotide sequence ID" value="NZ_CAJTBP010000001.1"/>
</dbReference>
<evidence type="ECO:0000313" key="1">
    <source>
        <dbReference type="EMBL" id="TQL34645.1"/>
    </source>
</evidence>
<proteinExistence type="predicted"/>
<comment type="caution">
    <text evidence="1">The sequence shown here is derived from an EMBL/GenBank/DDBJ whole genome shotgun (WGS) entry which is preliminary data.</text>
</comment>
<reference evidence="1 2" key="1">
    <citation type="submission" date="2019-06" db="EMBL/GenBank/DDBJ databases">
        <title>Sequencing the genomes of 1000 actinobacteria strains.</title>
        <authorList>
            <person name="Klenk H.-P."/>
        </authorList>
    </citation>
    <scope>NUCLEOTIDE SEQUENCE [LARGE SCALE GENOMIC DNA]</scope>
    <source>
        <strain evidence="1 2">DSM 24617</strain>
    </source>
</reference>
<keyword evidence="2" id="KW-1185">Reference proteome</keyword>
<dbReference type="AlphaFoldDB" id="A0A542XFQ3"/>
<accession>A0A542XFQ3</accession>
<protein>
    <submittedName>
        <fullName evidence="1">Uncharacterized protein</fullName>
    </submittedName>
</protein>
<gene>
    <name evidence="1" type="ORF">FB554_2821</name>
</gene>
<organism evidence="1 2">
    <name type="scientific">Barrientosiimonas humi</name>
    <dbReference type="NCBI Taxonomy" id="999931"/>
    <lineage>
        <taxon>Bacteria</taxon>
        <taxon>Bacillati</taxon>
        <taxon>Actinomycetota</taxon>
        <taxon>Actinomycetes</taxon>
        <taxon>Micrococcales</taxon>
        <taxon>Dermacoccaceae</taxon>
        <taxon>Barrientosiimonas</taxon>
    </lineage>
</organism>
<sequence>MSAEAWDDNRYLRRVGGHVILVARSGVRLSAWNEAPTSAAGGVGLVEGVTGFLMLSALDSVRNAWAENRQNGWAVTVFRLRKNWHPKVVHHRLFPDARNPRRLLDEMVRVGERDGFAQLDDAARPGPWWLNRRRMAQPWGASTDIDPQPGRR</sequence>
<dbReference type="EMBL" id="VFOK01000001">
    <property type="protein sequence ID" value="TQL34645.1"/>
    <property type="molecule type" value="Genomic_DNA"/>
</dbReference>
<name>A0A542XFQ3_9MICO</name>
<dbReference type="Proteomes" id="UP000318336">
    <property type="component" value="Unassembled WGS sequence"/>
</dbReference>